<dbReference type="RefSeq" id="WP_022968206.1">
    <property type="nucleotide sequence ID" value="NZ_ATVD01000001.1"/>
</dbReference>
<dbReference type="PATRIC" id="fig|1121015.4.peg.1225"/>
<evidence type="ECO:0000313" key="2">
    <source>
        <dbReference type="EMBL" id="KFN43337.1"/>
    </source>
</evidence>
<proteinExistence type="predicted"/>
<protein>
    <submittedName>
        <fullName evidence="2">Uncharacterized protein</fullName>
    </submittedName>
</protein>
<sequence length="130" mass="13584">MRKGLVKISAVLGVVFFLYCLFLWGGVAVSAFGPALEQQASNGSPLASCYLILGRLTVGPLGLDLVSRGMAMSDFGGVLLLADPKAGVGLASLISGQSWVAKLCYYGAPILIGLAALLHFLREKPVHHGQ</sequence>
<feature type="transmembrane region" description="Helical" evidence="1">
    <location>
        <begin position="12"/>
        <end position="33"/>
    </location>
</feature>
<keyword evidence="1" id="KW-0472">Membrane</keyword>
<gene>
    <name evidence="2" type="ORF">N789_08670</name>
</gene>
<comment type="caution">
    <text evidence="2">The sequence shown here is derived from an EMBL/GenBank/DDBJ whole genome shotgun (WGS) entry which is preliminary data.</text>
</comment>
<keyword evidence="1" id="KW-1133">Transmembrane helix</keyword>
<dbReference type="Proteomes" id="UP000029385">
    <property type="component" value="Unassembled WGS sequence"/>
</dbReference>
<keyword evidence="1" id="KW-0812">Transmembrane</keyword>
<evidence type="ECO:0000313" key="3">
    <source>
        <dbReference type="Proteomes" id="UP000029385"/>
    </source>
</evidence>
<accession>A0A091AVP4</accession>
<keyword evidence="3" id="KW-1185">Reference proteome</keyword>
<reference evidence="2 3" key="1">
    <citation type="submission" date="2013-09" db="EMBL/GenBank/DDBJ databases">
        <title>Genome sequencing of Arenimonas oryziterrae.</title>
        <authorList>
            <person name="Chen F."/>
            <person name="Wang G."/>
        </authorList>
    </citation>
    <scope>NUCLEOTIDE SEQUENCE [LARGE SCALE GENOMIC DNA]</scope>
    <source>
        <strain evidence="2 3">YC6267</strain>
    </source>
</reference>
<feature type="transmembrane region" description="Helical" evidence="1">
    <location>
        <begin position="100"/>
        <end position="121"/>
    </location>
</feature>
<evidence type="ECO:0000256" key="1">
    <source>
        <dbReference type="SAM" id="Phobius"/>
    </source>
</evidence>
<organism evidence="2 3">
    <name type="scientific">Arenimonas oryziterrae DSM 21050 = YC6267</name>
    <dbReference type="NCBI Taxonomy" id="1121015"/>
    <lineage>
        <taxon>Bacteria</taxon>
        <taxon>Pseudomonadati</taxon>
        <taxon>Pseudomonadota</taxon>
        <taxon>Gammaproteobacteria</taxon>
        <taxon>Lysobacterales</taxon>
        <taxon>Lysobacteraceae</taxon>
        <taxon>Arenimonas</taxon>
    </lineage>
</organism>
<dbReference type="EMBL" id="AVCI01000005">
    <property type="protein sequence ID" value="KFN43337.1"/>
    <property type="molecule type" value="Genomic_DNA"/>
</dbReference>
<dbReference type="STRING" id="1121015.GCA_000420545_00549"/>
<dbReference type="AlphaFoldDB" id="A0A091AVP4"/>
<name>A0A091AVP4_9GAMM</name>